<dbReference type="EMBL" id="MH822965">
    <property type="protein sequence ID" value="QBK47211.1"/>
    <property type="molecule type" value="Viral_cRNA"/>
</dbReference>
<reference evidence="1" key="1">
    <citation type="journal article" date="2019" name="BMC Genomics">
        <title>An insight into the sialotranscriptome and virome of Amazonian anophelines.</title>
        <authorList>
            <person name="Scarpassa V.M."/>
            <person name="Debat H.J."/>
            <person name="Alencar R.B."/>
            <person name="Saraiva J.F."/>
            <person name="Calvo E."/>
            <person name="Arca B."/>
            <person name="Ribeiro J.M."/>
        </authorList>
    </citation>
    <scope>NUCLEOTIDE SEQUENCE</scope>
    <source>
        <strain evidence="1">AMA</strain>
    </source>
</reference>
<accession>A0AAE5YFE7</accession>
<proteinExistence type="predicted"/>
<protein>
    <submittedName>
        <fullName evidence="1">Nucleoprotein</fullName>
    </submittedName>
</protein>
<organism evidence="1 2">
    <name type="scientific">Anopheles marajoara virus</name>
    <dbReference type="NCBI Taxonomy" id="2546225"/>
    <lineage>
        <taxon>Viruses</taxon>
        <taxon>Riboviria</taxon>
        <taxon>Orthornavirae</taxon>
        <taxon>Negarnaviricota</taxon>
        <taxon>Haploviricotina</taxon>
        <taxon>Monjiviricetes</taxon>
        <taxon>Mononegavirales</taxon>
        <taxon>Xinmoviridae</taxon>
        <taxon>Madalivirus</taxon>
        <taxon>Madalivirus amapaense</taxon>
    </lineage>
</organism>
<dbReference type="KEGG" id="vg:80537789"/>
<evidence type="ECO:0000313" key="2">
    <source>
        <dbReference type="Proteomes" id="UP000831235"/>
    </source>
</evidence>
<dbReference type="RefSeq" id="YP_010799398.1">
    <property type="nucleotide sequence ID" value="NC_076649.1"/>
</dbReference>
<sequence length="424" mass="47278">METITMDNYESIQEMTEGTPARWEMAICEKNGTEIRAGIFVSKDRKNLYAGPGALGMIRSFFTGADCTKSIDASEYVESAKYRIPTYNNYTYMRKITLATPKLELVTNGQLNIAHLFCVLCHFPGLKDVYQDYLLDLDDGVAIVGKDEEFSPSVMSHTKEDLPTAEQRIHTAAFMKVAATCALYLMTKTLDPEATNHLSSFLDKRIKAVSYVIGLNASGVKAEPVISFLSNGDKIADLMSYFPNIKKAVFQLVVNRSDSLSMHVTEILRGTQLTLFKMVVDFLTTPEPTMLHILPTIISEIREFIKAWTAIQAKYGASWEYFKLTDPMGVGTSVRKLEKLGAAAYSWAYTTTGQQSLMNLKTVKLVPRFENLARKTLASELLTSEQISLKEQLDEIRKAGFLSSINPNVQVDGDGIAYIPENAK</sequence>
<dbReference type="InterPro" id="IPR015970">
    <property type="entry name" value="P40_nucleoprot_sub2_BD-vir"/>
</dbReference>
<dbReference type="Gene3D" id="1.10.3050.10">
    <property type="entry name" value="borna disease virus nucleoprotein, domain 2"/>
    <property type="match status" value="1"/>
</dbReference>
<keyword evidence="2" id="KW-1185">Reference proteome</keyword>
<evidence type="ECO:0000313" key="1">
    <source>
        <dbReference type="EMBL" id="QBK47211.1"/>
    </source>
</evidence>
<dbReference type="GeneID" id="80537789"/>
<dbReference type="Proteomes" id="UP000831235">
    <property type="component" value="Segment"/>
</dbReference>
<name>A0AAE5YFE7_9MONO</name>